<organism evidence="1 2">
    <name type="scientific">Phocaeicola dorei</name>
    <dbReference type="NCBI Taxonomy" id="357276"/>
    <lineage>
        <taxon>Bacteria</taxon>
        <taxon>Pseudomonadati</taxon>
        <taxon>Bacteroidota</taxon>
        <taxon>Bacteroidia</taxon>
        <taxon>Bacteroidales</taxon>
        <taxon>Bacteroidaceae</taxon>
        <taxon>Phocaeicola</taxon>
    </lineage>
</organism>
<evidence type="ECO:0000313" key="1">
    <source>
        <dbReference type="EMBL" id="MBV3124836.1"/>
    </source>
</evidence>
<dbReference type="EMBL" id="JAHOAX010000018">
    <property type="protein sequence ID" value="MBV3124836.1"/>
    <property type="molecule type" value="Genomic_DNA"/>
</dbReference>
<sequence length="143" mass="16247">MNRQIPFRIVGLYVESFNLTDICLKEDIPVEVRTNYEFGVIPEDHMVMARLTYAYLQEEAELLQITLVSTFDVKPKEFQTMLQGNTFTIEPFFSQYLSTINVGAARGEIHARCEQAGSKLASIILPPINLIDALPKPIIIELK</sequence>
<accession>A0AB35CAL8</accession>
<dbReference type="RefSeq" id="WP_007845355.1">
    <property type="nucleotide sequence ID" value="NZ_CAXYLN010000005.1"/>
</dbReference>
<name>A0AB35CAL8_9BACT</name>
<proteinExistence type="predicted"/>
<comment type="caution">
    <text evidence="1">The sequence shown here is derived from an EMBL/GenBank/DDBJ whole genome shotgun (WGS) entry which is preliminary data.</text>
</comment>
<dbReference type="Proteomes" id="UP000777173">
    <property type="component" value="Unassembled WGS sequence"/>
</dbReference>
<gene>
    <name evidence="1" type="ORF">KSU80_16900</name>
</gene>
<reference evidence="1" key="1">
    <citation type="submission" date="2021-06" db="EMBL/GenBank/DDBJ databases">
        <title>Collection of gut derived symbiotic bacterial strains cultured from healthy donors.</title>
        <authorList>
            <person name="Lin H."/>
            <person name="Littmann E."/>
            <person name="Pamer E.G."/>
        </authorList>
    </citation>
    <scope>NUCLEOTIDE SEQUENCE</scope>
    <source>
        <strain evidence="1">MSK.5.10</strain>
    </source>
</reference>
<protein>
    <submittedName>
        <fullName evidence="1">Uncharacterized protein</fullName>
    </submittedName>
</protein>
<evidence type="ECO:0000313" key="2">
    <source>
        <dbReference type="Proteomes" id="UP000777173"/>
    </source>
</evidence>
<dbReference type="AlphaFoldDB" id="A0AB35CAL8"/>